<evidence type="ECO:0000313" key="1">
    <source>
        <dbReference type="EMBL" id="SMD30478.1"/>
    </source>
</evidence>
<evidence type="ECO:0000313" key="2">
    <source>
        <dbReference type="Proteomes" id="UP000192315"/>
    </source>
</evidence>
<dbReference type="PANTHER" id="PTHR48228">
    <property type="entry name" value="SUCCINYL-COA--D-CITRAMALATE COA-TRANSFERASE"/>
    <property type="match status" value="1"/>
</dbReference>
<dbReference type="InterPro" id="IPR003673">
    <property type="entry name" value="CoA-Trfase_fam_III"/>
</dbReference>
<dbReference type="AlphaFoldDB" id="A0A8G2L6Y6"/>
<dbReference type="PANTHER" id="PTHR48228:SF5">
    <property type="entry name" value="ALPHA-METHYLACYL-COA RACEMASE"/>
    <property type="match status" value="1"/>
</dbReference>
<dbReference type="InterPro" id="IPR044855">
    <property type="entry name" value="CoA-Trfase_III_dom3_sf"/>
</dbReference>
<dbReference type="InterPro" id="IPR050509">
    <property type="entry name" value="CoA-transferase_III"/>
</dbReference>
<organism evidence="1 2">
    <name type="scientific">Picrophilus torridus (strain ATCC 700027 / DSM 9790 / JCM 10055 / NBRC 100828 / KAW 2/3)</name>
    <dbReference type="NCBI Taxonomy" id="1122961"/>
    <lineage>
        <taxon>Archaea</taxon>
        <taxon>Methanobacteriati</taxon>
        <taxon>Thermoplasmatota</taxon>
        <taxon>Thermoplasmata</taxon>
        <taxon>Thermoplasmatales</taxon>
        <taxon>Picrophilaceae</taxon>
        <taxon>Picrophilus</taxon>
    </lineage>
</organism>
<dbReference type="InterPro" id="IPR023606">
    <property type="entry name" value="CoA-Trfase_III_dom_1_sf"/>
</dbReference>
<gene>
    <name evidence="1" type="ORF">SAMN02745355_0360</name>
</gene>
<protein>
    <submittedName>
        <fullName evidence="1">Crotonobetainyl-CoA:carnitine CoA-transferase CaiB</fullName>
    </submittedName>
</protein>
<keyword evidence="1" id="KW-0808">Transferase</keyword>
<dbReference type="GO" id="GO:0016740">
    <property type="term" value="F:transferase activity"/>
    <property type="evidence" value="ECO:0007669"/>
    <property type="project" value="UniProtKB-KW"/>
</dbReference>
<name>A0A8G2L6Y6_PICTO</name>
<dbReference type="Gene3D" id="3.40.50.10540">
    <property type="entry name" value="Crotonobetainyl-coa:carnitine coa-transferase, domain 1"/>
    <property type="match status" value="1"/>
</dbReference>
<dbReference type="Pfam" id="PF02515">
    <property type="entry name" value="CoA_transf_3"/>
    <property type="match status" value="1"/>
</dbReference>
<sequence length="302" mass="33970">MHNKIIDLTRLLPGPIATRILCDLGFEIIKVEDTGHGDYLRDLYPGTFGFLNLGKKLISMDLKKDGGKIIMKRLIEHSNVLIESFRPGVMDRLGLSYNEVVKINKNIVYCSINGGDDPGHDINYTAMNGIDKTLPVQIADTGAGMMAALRILNSLYKNVNEHIIIDMRYIPFYFNLINIFDKSMINGDYPFYTIYNTMDGSIALGAFEEKFWKNFLEFINIDGPMHDKSLKGKIDEKTSKMSSDDIIKASKIYGFPATKVSKPEVKKSENLRMGSDTVQVLKSIGFNDDDIKSFLADGSIRL</sequence>
<proteinExistence type="predicted"/>
<dbReference type="Proteomes" id="UP000192315">
    <property type="component" value="Unassembled WGS sequence"/>
</dbReference>
<comment type="caution">
    <text evidence="1">The sequence shown here is derived from an EMBL/GenBank/DDBJ whole genome shotgun (WGS) entry which is preliminary data.</text>
</comment>
<keyword evidence="2" id="KW-1185">Reference proteome</keyword>
<dbReference type="SUPFAM" id="SSF89796">
    <property type="entry name" value="CoA-transferase family III (CaiB/BaiF)"/>
    <property type="match status" value="1"/>
</dbReference>
<reference evidence="1 2" key="1">
    <citation type="submission" date="2017-04" db="EMBL/GenBank/DDBJ databases">
        <authorList>
            <person name="Varghese N."/>
            <person name="Submissions S."/>
        </authorList>
    </citation>
    <scope>NUCLEOTIDE SEQUENCE [LARGE SCALE GENOMIC DNA]</scope>
    <source>
        <strain evidence="1 2">DSM 9789</strain>
    </source>
</reference>
<dbReference type="Gene3D" id="3.30.1540.10">
    <property type="entry name" value="formyl-coa transferase, domain 3"/>
    <property type="match status" value="1"/>
</dbReference>
<dbReference type="EMBL" id="FWYE01000001">
    <property type="protein sequence ID" value="SMD30478.1"/>
    <property type="molecule type" value="Genomic_DNA"/>
</dbReference>
<accession>A0A8G2L6Y6</accession>